<keyword evidence="4" id="KW-1185">Reference proteome</keyword>
<accession>A0A3S1CR67</accession>
<dbReference type="Gene3D" id="2.60.40.10">
    <property type="entry name" value="Immunoglobulins"/>
    <property type="match status" value="1"/>
</dbReference>
<keyword evidence="1" id="KW-1133">Transmembrane helix</keyword>
<dbReference type="SUPFAM" id="SSF53300">
    <property type="entry name" value="vWA-like"/>
    <property type="match status" value="1"/>
</dbReference>
<reference evidence="3" key="2">
    <citation type="journal article" date="2019" name="Genome Biol. Evol.">
        <title>Day and night: Metabolic profiles and evolutionary relationships of six axenic non-marine cyanobacteria.</title>
        <authorList>
            <person name="Will S.E."/>
            <person name="Henke P."/>
            <person name="Boedeker C."/>
            <person name="Huang S."/>
            <person name="Brinkmann H."/>
            <person name="Rohde M."/>
            <person name="Jarek M."/>
            <person name="Friedl T."/>
            <person name="Seufert S."/>
            <person name="Schumacher M."/>
            <person name="Overmann J."/>
            <person name="Neumann-Schaal M."/>
            <person name="Petersen J."/>
        </authorList>
    </citation>
    <scope>NUCLEOTIDE SEQUENCE [LARGE SCALE GENOMIC DNA]</scope>
    <source>
        <strain evidence="3">PCC 7102</strain>
    </source>
</reference>
<dbReference type="EMBL" id="RSCL01000005">
    <property type="protein sequence ID" value="RUT07002.1"/>
    <property type="molecule type" value="Genomic_DNA"/>
</dbReference>
<evidence type="ECO:0000256" key="1">
    <source>
        <dbReference type="SAM" id="Phobius"/>
    </source>
</evidence>
<protein>
    <recommendedName>
        <fullName evidence="2">VWFA domain-containing protein</fullName>
    </recommendedName>
</protein>
<proteinExistence type="predicted"/>
<keyword evidence="1" id="KW-0472">Membrane</keyword>
<feature type="transmembrane region" description="Helical" evidence="1">
    <location>
        <begin position="461"/>
        <end position="482"/>
    </location>
</feature>
<reference evidence="3" key="1">
    <citation type="submission" date="2018-12" db="EMBL/GenBank/DDBJ databases">
        <authorList>
            <person name="Will S."/>
            <person name="Neumann-Schaal M."/>
            <person name="Henke P."/>
        </authorList>
    </citation>
    <scope>NUCLEOTIDE SEQUENCE</scope>
    <source>
        <strain evidence="3">PCC 7102</strain>
    </source>
</reference>
<sequence length="612" mass="67327">MDVKLGVKYLKHWVKYGSIPGIIAFALMLIYYSGAAKAQTTQKGGIDWIVVVDTSASMRGVNGTKNIFGQVKNSINEFINTAQIGDTVTIYTFDRDVTLQTENAQITSNQDRGKLKQIIQTLQADGMRTHTGKAVQIALQHSAMLNARPDALGRSVSIVFLTDGQEQVQGIPNPVPIPSNAQFLRQQQCKPYIFFVSLGLKEHEKQLNDFANNPALCGKGRVLRDPGEVQLNQLAQNIRPVLVQPKLDVNLPTANLKPVLPGTTTEPFNITGISNVNVEVNLQLEASQGGIRLISPGSTINLAANQPTPIPVRLQIPENIQAGASNLRLVLNPVNYKVAPSKIDLPVTIKSELFVQPASLDFGSVETGKTTATQTLLVKSNISGTAKLQIDGTKDVSVPASITSISLQAGETKIPVQLEVNDNSFEGARNFTLVLTPDNPIVSSTSTKAQIHIFMPMWRKIVLWTLLLLLVLLIALTITCLIQRKTPFELLQDFRNRKYLEGALFVLEPIPKSSEDEEISLTHLHKVQVQLSNIIPAIAATNSDAELFSVWQLGKKNIYLRCLKGVIFVNTKEVTTSELYDDDVIEIGKVKLQFNWIEHQRPFEVSSGEDAY</sequence>
<gene>
    <name evidence="3" type="ORF">DSM106972_022630</name>
</gene>
<dbReference type="Proteomes" id="UP000271624">
    <property type="component" value="Unassembled WGS sequence"/>
</dbReference>
<name>A0A3S1CR67_9CYAN</name>
<evidence type="ECO:0000313" key="3">
    <source>
        <dbReference type="EMBL" id="RUT07002.1"/>
    </source>
</evidence>
<dbReference type="PROSITE" id="PS50234">
    <property type="entry name" value="VWFA"/>
    <property type="match status" value="1"/>
</dbReference>
<dbReference type="Pfam" id="PF00092">
    <property type="entry name" value="VWA"/>
    <property type="match status" value="1"/>
</dbReference>
<feature type="domain" description="VWFA" evidence="2">
    <location>
        <begin position="47"/>
        <end position="238"/>
    </location>
</feature>
<dbReference type="InterPro" id="IPR002035">
    <property type="entry name" value="VWF_A"/>
</dbReference>
<dbReference type="CDD" id="cd00198">
    <property type="entry name" value="vWFA"/>
    <property type="match status" value="1"/>
</dbReference>
<comment type="caution">
    <text evidence="3">The sequence shown here is derived from an EMBL/GenBank/DDBJ whole genome shotgun (WGS) entry which is preliminary data.</text>
</comment>
<dbReference type="Gene3D" id="3.40.50.410">
    <property type="entry name" value="von Willebrand factor, type A domain"/>
    <property type="match status" value="1"/>
</dbReference>
<feature type="transmembrane region" description="Helical" evidence="1">
    <location>
        <begin position="12"/>
        <end position="32"/>
    </location>
</feature>
<dbReference type="RefSeq" id="WP_233786979.1">
    <property type="nucleotide sequence ID" value="NZ_RSCL01000005.1"/>
</dbReference>
<dbReference type="AlphaFoldDB" id="A0A3S1CR67"/>
<dbReference type="InterPro" id="IPR013783">
    <property type="entry name" value="Ig-like_fold"/>
</dbReference>
<dbReference type="InterPro" id="IPR036465">
    <property type="entry name" value="vWFA_dom_sf"/>
</dbReference>
<evidence type="ECO:0000313" key="4">
    <source>
        <dbReference type="Proteomes" id="UP000271624"/>
    </source>
</evidence>
<dbReference type="SMART" id="SM00327">
    <property type="entry name" value="VWA"/>
    <property type="match status" value="1"/>
</dbReference>
<keyword evidence="1" id="KW-0812">Transmembrane</keyword>
<organism evidence="3 4">
    <name type="scientific">Dulcicalothrix desertica PCC 7102</name>
    <dbReference type="NCBI Taxonomy" id="232991"/>
    <lineage>
        <taxon>Bacteria</taxon>
        <taxon>Bacillati</taxon>
        <taxon>Cyanobacteriota</taxon>
        <taxon>Cyanophyceae</taxon>
        <taxon>Nostocales</taxon>
        <taxon>Calotrichaceae</taxon>
        <taxon>Dulcicalothrix</taxon>
    </lineage>
</organism>
<evidence type="ECO:0000259" key="2">
    <source>
        <dbReference type="PROSITE" id="PS50234"/>
    </source>
</evidence>